<feature type="compositionally biased region" description="Low complexity" evidence="1">
    <location>
        <begin position="1"/>
        <end position="11"/>
    </location>
</feature>
<keyword evidence="3" id="KW-1185">Reference proteome</keyword>
<dbReference type="AlphaFoldDB" id="C5B1A3"/>
<dbReference type="KEGG" id="mea:Mex_1p4030"/>
<accession>C5B1A3</accession>
<feature type="region of interest" description="Disordered" evidence="1">
    <location>
        <begin position="1"/>
        <end position="20"/>
    </location>
</feature>
<protein>
    <submittedName>
        <fullName evidence="2">Uncharacterized protein</fullName>
    </submittedName>
</protein>
<sequence length="65" mass="7114">MIRCRSSMTMATRRRTPSWRSCASYSTGVTKASQDAGNTGLESIDRRFSLLGTSAKQDEGKTVLP</sequence>
<reference evidence="2 3" key="1">
    <citation type="journal article" date="2009" name="PLoS ONE">
        <title>Methylobacterium genome sequences: a reference blueprint to investigate microbial metabolism of C1 compounds from natural and industrial sources.</title>
        <authorList>
            <person name="Vuilleumier S."/>
            <person name="Chistoserdova L."/>
            <person name="Lee M.-C."/>
            <person name="Bringel F."/>
            <person name="Lajus A."/>
            <person name="Zhou Y."/>
            <person name="Gourion B."/>
            <person name="Barbe V."/>
            <person name="Chang J."/>
            <person name="Cruveiller S."/>
            <person name="Dossat C."/>
            <person name="Gillett W."/>
            <person name="Gruffaz C."/>
            <person name="Haugen E."/>
            <person name="Hourcade E."/>
            <person name="Levy R."/>
            <person name="Mangenot S."/>
            <person name="Muller E."/>
            <person name="Nadalig T."/>
            <person name="Pagni M."/>
            <person name="Penny C."/>
            <person name="Peyraud R."/>
            <person name="Robinson D.G."/>
            <person name="Roche D."/>
            <person name="Rouy Z."/>
            <person name="Saenampechek C."/>
            <person name="Salvignol G."/>
            <person name="Vallenet D."/>
            <person name="Wu Z."/>
            <person name="Marx C.J."/>
            <person name="Vorholt J.A."/>
            <person name="Olson M.V."/>
            <person name="Kaul R."/>
            <person name="Weissenbach J."/>
            <person name="Medigue C."/>
            <person name="Lidstrom M.E."/>
        </authorList>
    </citation>
    <scope>NUCLEOTIDE SEQUENCE [LARGE SCALE GENOMIC DNA]</scope>
    <source>
        <strain evidence="3">ATCC 14718 / DSM 1338 / JCM 2805 / NCIMB 9133 / AM1</strain>
    </source>
</reference>
<dbReference type="HOGENOM" id="CLU_2844819_0_0_5"/>
<organism evidence="2 3">
    <name type="scientific">Methylorubrum extorquens (strain ATCC 14718 / DSM 1338 / JCM 2805 / NCIMB 9133 / AM1)</name>
    <name type="common">Methylobacterium extorquens</name>
    <dbReference type="NCBI Taxonomy" id="272630"/>
    <lineage>
        <taxon>Bacteria</taxon>
        <taxon>Pseudomonadati</taxon>
        <taxon>Pseudomonadota</taxon>
        <taxon>Alphaproteobacteria</taxon>
        <taxon>Hyphomicrobiales</taxon>
        <taxon>Methylobacteriaceae</taxon>
        <taxon>Methylorubrum</taxon>
    </lineage>
</organism>
<dbReference type="EMBL" id="CP001510">
    <property type="protein sequence ID" value="ACS41704.1"/>
    <property type="molecule type" value="Genomic_DNA"/>
</dbReference>
<dbReference type="Proteomes" id="UP000009081">
    <property type="component" value="Chromosome"/>
</dbReference>
<evidence type="ECO:0000313" key="2">
    <source>
        <dbReference type="EMBL" id="ACS41704.1"/>
    </source>
</evidence>
<evidence type="ECO:0000313" key="3">
    <source>
        <dbReference type="Proteomes" id="UP000009081"/>
    </source>
</evidence>
<gene>
    <name evidence="2" type="ordered locus">MexAM1_META1p4030</name>
</gene>
<name>C5B1A3_METEA</name>
<evidence type="ECO:0000256" key="1">
    <source>
        <dbReference type="SAM" id="MobiDB-lite"/>
    </source>
</evidence>
<proteinExistence type="predicted"/>